<dbReference type="EMBL" id="LOSH02000004">
    <property type="protein sequence ID" value="PNM66955.1"/>
    <property type="molecule type" value="Genomic_DNA"/>
</dbReference>
<evidence type="ECO:0000256" key="1">
    <source>
        <dbReference type="SAM" id="Phobius"/>
    </source>
</evidence>
<organism evidence="2 3">
    <name type="scientific">Vibrio vulnificus</name>
    <dbReference type="NCBI Taxonomy" id="672"/>
    <lineage>
        <taxon>Bacteria</taxon>
        <taxon>Pseudomonadati</taxon>
        <taxon>Pseudomonadota</taxon>
        <taxon>Gammaproteobacteria</taxon>
        <taxon>Vibrionales</taxon>
        <taxon>Vibrionaceae</taxon>
        <taxon>Vibrio</taxon>
    </lineage>
</organism>
<protein>
    <recommendedName>
        <fullName evidence="4">DUF3265 domain-containing protein</fullName>
    </recommendedName>
</protein>
<accession>A0ABX4WVS7</accession>
<keyword evidence="1" id="KW-1133">Transmembrane helix</keyword>
<proteinExistence type="predicted"/>
<keyword evidence="3" id="KW-1185">Reference proteome</keyword>
<evidence type="ECO:0008006" key="4">
    <source>
        <dbReference type="Google" id="ProtNLM"/>
    </source>
</evidence>
<evidence type="ECO:0000313" key="3">
    <source>
        <dbReference type="Proteomes" id="UP000054370"/>
    </source>
</evidence>
<dbReference type="Proteomes" id="UP000054370">
    <property type="component" value="Unassembled WGS sequence"/>
</dbReference>
<evidence type="ECO:0000313" key="2">
    <source>
        <dbReference type="EMBL" id="PNM66955.1"/>
    </source>
</evidence>
<name>A0ABX4WVS7_VIBVL</name>
<keyword evidence="1" id="KW-0472">Membrane</keyword>
<comment type="caution">
    <text evidence="2">The sequence shown here is derived from an EMBL/GenBank/DDBJ whole genome shotgun (WGS) entry which is preliminary data.</text>
</comment>
<reference evidence="2" key="1">
    <citation type="submission" date="2017-12" db="EMBL/GenBank/DDBJ databases">
        <title>FDA dAtabase for Regulatory Grade micrObial Sequences (FDA-ARGOS): Supporting development and validation of Infectious Disease Dx tests.</title>
        <authorList>
            <person name="Hoffmann M."/>
            <person name="Allard M."/>
            <person name="Evans P."/>
            <person name="Brown E."/>
            <person name="Tallon L.J."/>
            <person name="Sadzewicz L."/>
            <person name="Sengamalay N."/>
            <person name="Ott S."/>
            <person name="Godinez A."/>
            <person name="Nagaraj S."/>
            <person name="Vavikolanu K."/>
            <person name="Aluvathingal J."/>
            <person name="Nadendla S."/>
            <person name="Hobson J."/>
            <person name="Sichtig H."/>
        </authorList>
    </citation>
    <scope>NUCLEOTIDE SEQUENCE [LARGE SCALE GENOMIC DNA]</scope>
    <source>
        <strain evidence="2">FDAARGOS_118</strain>
    </source>
</reference>
<feature type="transmembrane region" description="Helical" evidence="1">
    <location>
        <begin position="12"/>
        <end position="29"/>
    </location>
</feature>
<gene>
    <name evidence="2" type="ORF">AL548_011845</name>
</gene>
<keyword evidence="1" id="KW-0812">Transmembrane</keyword>
<sequence>MDTLCLFNDIFLRMAISFLLEAAAVLAAFVHTNHIGYLCSWDSLICRLPATSSCLGIFCILSPKSKPPHRATVLFDIVCED</sequence>